<sequence length="325" mass="35828">MALTNAEQANGTFATPNQQTHQGTNTPSIQYAGYGVSYTLQNPANQATTTTLPSHINAQQGLATSTPLNGKGITCGQYGPHWGTTPHQTQPTQLQLTTYPTMSSNGCHPTTPLNNTALNEKTKRAHQEQAMQAFGSVTIFCDRQRFSYRRIPGANNDGQTLIHRAEPTALAIEESQTRVRIHAAYASTNAPTNENELTSVLEALNRLSTKSLAEMKRKLAQRPPQIGGRPRDPNSTPPEAFKRETVFCEFHNTYGFHAEADCFTKLQQRNELCSLCRNLGHRHNFCPTIQNPRPPPPPGHYTNPPATPPGILQSRAKTRSHRINC</sequence>
<feature type="region of interest" description="Disordered" evidence="1">
    <location>
        <begin position="219"/>
        <end position="239"/>
    </location>
</feature>
<proteinExistence type="predicted"/>
<name>A0ABQ9YTD8_9CRUS</name>
<evidence type="ECO:0000256" key="1">
    <source>
        <dbReference type="SAM" id="MobiDB-lite"/>
    </source>
</evidence>
<feature type="region of interest" description="Disordered" evidence="1">
    <location>
        <begin position="287"/>
        <end position="310"/>
    </location>
</feature>
<reference evidence="2 3" key="1">
    <citation type="journal article" date="2023" name="Nucleic Acids Res.">
        <title>The hologenome of Daphnia magna reveals possible DNA methylation and microbiome-mediated evolution of the host genome.</title>
        <authorList>
            <person name="Chaturvedi A."/>
            <person name="Li X."/>
            <person name="Dhandapani V."/>
            <person name="Marshall H."/>
            <person name="Kissane S."/>
            <person name="Cuenca-Cambronero M."/>
            <person name="Asole G."/>
            <person name="Calvet F."/>
            <person name="Ruiz-Romero M."/>
            <person name="Marangio P."/>
            <person name="Guigo R."/>
            <person name="Rago D."/>
            <person name="Mirbahai L."/>
            <person name="Eastwood N."/>
            <person name="Colbourne J.K."/>
            <person name="Zhou J."/>
            <person name="Mallon E."/>
            <person name="Orsini L."/>
        </authorList>
    </citation>
    <scope>NUCLEOTIDE SEQUENCE [LARGE SCALE GENOMIC DNA]</scope>
    <source>
        <strain evidence="2">LRV0_1</strain>
    </source>
</reference>
<accession>A0ABQ9YTD8</accession>
<dbReference type="Proteomes" id="UP001234178">
    <property type="component" value="Unassembled WGS sequence"/>
</dbReference>
<gene>
    <name evidence="2" type="ORF">OUZ56_005661</name>
</gene>
<keyword evidence="3" id="KW-1185">Reference proteome</keyword>
<organism evidence="2 3">
    <name type="scientific">Daphnia magna</name>
    <dbReference type="NCBI Taxonomy" id="35525"/>
    <lineage>
        <taxon>Eukaryota</taxon>
        <taxon>Metazoa</taxon>
        <taxon>Ecdysozoa</taxon>
        <taxon>Arthropoda</taxon>
        <taxon>Crustacea</taxon>
        <taxon>Branchiopoda</taxon>
        <taxon>Diplostraca</taxon>
        <taxon>Cladocera</taxon>
        <taxon>Anomopoda</taxon>
        <taxon>Daphniidae</taxon>
        <taxon>Daphnia</taxon>
    </lineage>
</organism>
<protein>
    <submittedName>
        <fullName evidence="2">Uncharacterized protein</fullName>
    </submittedName>
</protein>
<dbReference type="EMBL" id="JAOYFB010000001">
    <property type="protein sequence ID" value="KAK4003912.1"/>
    <property type="molecule type" value="Genomic_DNA"/>
</dbReference>
<comment type="caution">
    <text evidence="2">The sequence shown here is derived from an EMBL/GenBank/DDBJ whole genome shotgun (WGS) entry which is preliminary data.</text>
</comment>
<evidence type="ECO:0000313" key="2">
    <source>
        <dbReference type="EMBL" id="KAK4003912.1"/>
    </source>
</evidence>
<evidence type="ECO:0000313" key="3">
    <source>
        <dbReference type="Proteomes" id="UP001234178"/>
    </source>
</evidence>
<feature type="region of interest" description="Disordered" evidence="1">
    <location>
        <begin position="1"/>
        <end position="28"/>
    </location>
</feature>